<dbReference type="SUPFAM" id="SSF48726">
    <property type="entry name" value="Immunoglobulin"/>
    <property type="match status" value="1"/>
</dbReference>
<dbReference type="PANTHER" id="PTHR21063">
    <property type="entry name" value="LFA-3"/>
    <property type="match status" value="1"/>
</dbReference>
<keyword evidence="4" id="KW-1185">Reference proteome</keyword>
<organism evidence="3 4">
    <name type="scientific">Aldrovandia affinis</name>
    <dbReference type="NCBI Taxonomy" id="143900"/>
    <lineage>
        <taxon>Eukaryota</taxon>
        <taxon>Metazoa</taxon>
        <taxon>Chordata</taxon>
        <taxon>Craniata</taxon>
        <taxon>Vertebrata</taxon>
        <taxon>Euteleostomi</taxon>
        <taxon>Actinopterygii</taxon>
        <taxon>Neopterygii</taxon>
        <taxon>Teleostei</taxon>
        <taxon>Notacanthiformes</taxon>
        <taxon>Halosauridae</taxon>
        <taxon>Aldrovandia</taxon>
    </lineage>
</organism>
<feature type="domain" description="Immunoglobulin" evidence="2">
    <location>
        <begin position="27"/>
        <end position="128"/>
    </location>
</feature>
<evidence type="ECO:0000313" key="3">
    <source>
        <dbReference type="EMBL" id="KAJ8410955.1"/>
    </source>
</evidence>
<dbReference type="SMART" id="SM00409">
    <property type="entry name" value="IG"/>
    <property type="match status" value="1"/>
</dbReference>
<sequence length="229" mass="25227">MMVNLRTDFLFVLGLVADLLCAIEIELKTVRAREGQTVTLYSSLTGEQPGPFIIWSFAHIRSYTMIAELFSGQIKTDYSVRFRDRLQLDRQTGSLTIGNLNTKDSGVYQLQIWLSGSVRCCSTNELAVRLVVSALVCVALTVLWSSADTQSNGSNYPIGLHCSRSLPYGPRSLSGGGCQAFCKLDLLHWDLQGIRWSVNSGARSFNEPAQPQSVFIVAYACSQELNSTA</sequence>
<gene>
    <name evidence="3" type="ORF">AAFF_G00179900</name>
</gene>
<dbReference type="PANTHER" id="PTHR21063:SF4">
    <property type="entry name" value="CD48 ANTIGEN-RELATED"/>
    <property type="match status" value="1"/>
</dbReference>
<dbReference type="EMBL" id="JAINUG010000024">
    <property type="protein sequence ID" value="KAJ8410955.1"/>
    <property type="molecule type" value="Genomic_DNA"/>
</dbReference>
<name>A0AAD7WVW6_9TELE</name>
<evidence type="ECO:0000256" key="1">
    <source>
        <dbReference type="SAM" id="SignalP"/>
    </source>
</evidence>
<protein>
    <recommendedName>
        <fullName evidence="2">Immunoglobulin domain-containing protein</fullName>
    </recommendedName>
</protein>
<dbReference type="Proteomes" id="UP001221898">
    <property type="component" value="Unassembled WGS sequence"/>
</dbReference>
<evidence type="ECO:0000259" key="2">
    <source>
        <dbReference type="SMART" id="SM00409"/>
    </source>
</evidence>
<proteinExistence type="predicted"/>
<dbReference type="AlphaFoldDB" id="A0AAD7WVW6"/>
<dbReference type="InterPro" id="IPR036179">
    <property type="entry name" value="Ig-like_dom_sf"/>
</dbReference>
<dbReference type="Pfam" id="PF07686">
    <property type="entry name" value="V-set"/>
    <property type="match status" value="1"/>
</dbReference>
<dbReference type="Gene3D" id="2.60.40.10">
    <property type="entry name" value="Immunoglobulins"/>
    <property type="match status" value="1"/>
</dbReference>
<feature type="signal peptide" evidence="1">
    <location>
        <begin position="1"/>
        <end position="22"/>
    </location>
</feature>
<dbReference type="InterPro" id="IPR013106">
    <property type="entry name" value="Ig_V-set"/>
</dbReference>
<reference evidence="3" key="1">
    <citation type="journal article" date="2023" name="Science">
        <title>Genome structures resolve the early diversification of teleost fishes.</title>
        <authorList>
            <person name="Parey E."/>
            <person name="Louis A."/>
            <person name="Montfort J."/>
            <person name="Bouchez O."/>
            <person name="Roques C."/>
            <person name="Iampietro C."/>
            <person name="Lluch J."/>
            <person name="Castinel A."/>
            <person name="Donnadieu C."/>
            <person name="Desvignes T."/>
            <person name="Floi Bucao C."/>
            <person name="Jouanno E."/>
            <person name="Wen M."/>
            <person name="Mejri S."/>
            <person name="Dirks R."/>
            <person name="Jansen H."/>
            <person name="Henkel C."/>
            <person name="Chen W.J."/>
            <person name="Zahm M."/>
            <person name="Cabau C."/>
            <person name="Klopp C."/>
            <person name="Thompson A.W."/>
            <person name="Robinson-Rechavi M."/>
            <person name="Braasch I."/>
            <person name="Lecointre G."/>
            <person name="Bobe J."/>
            <person name="Postlethwait J.H."/>
            <person name="Berthelot C."/>
            <person name="Roest Crollius H."/>
            <person name="Guiguen Y."/>
        </authorList>
    </citation>
    <scope>NUCLEOTIDE SEQUENCE</scope>
    <source>
        <strain evidence="3">NC1722</strain>
    </source>
</reference>
<keyword evidence="1" id="KW-0732">Signal</keyword>
<feature type="chain" id="PRO_5042081139" description="Immunoglobulin domain-containing protein" evidence="1">
    <location>
        <begin position="23"/>
        <end position="229"/>
    </location>
</feature>
<dbReference type="InterPro" id="IPR013783">
    <property type="entry name" value="Ig-like_fold"/>
</dbReference>
<comment type="caution">
    <text evidence="3">The sequence shown here is derived from an EMBL/GenBank/DDBJ whole genome shotgun (WGS) entry which is preliminary data.</text>
</comment>
<dbReference type="InterPro" id="IPR003599">
    <property type="entry name" value="Ig_sub"/>
</dbReference>
<accession>A0AAD7WVW6</accession>
<evidence type="ECO:0000313" key="4">
    <source>
        <dbReference type="Proteomes" id="UP001221898"/>
    </source>
</evidence>